<feature type="transmembrane region" description="Helical" evidence="10">
    <location>
        <begin position="236"/>
        <end position="258"/>
    </location>
</feature>
<feature type="transmembrane region" description="Helical" evidence="10">
    <location>
        <begin position="56"/>
        <end position="75"/>
    </location>
</feature>
<feature type="transmembrane region" description="Helical" evidence="10">
    <location>
        <begin position="312"/>
        <end position="331"/>
    </location>
</feature>
<feature type="transmembrane region" description="Helical" evidence="10">
    <location>
        <begin position="164"/>
        <end position="184"/>
    </location>
</feature>
<dbReference type="AlphaFoldDB" id="A0A7X8XZ31"/>
<keyword evidence="6 10" id="KW-1133">Transmembrane helix</keyword>
<dbReference type="InterPro" id="IPR048279">
    <property type="entry name" value="MdtK-like"/>
</dbReference>
<keyword evidence="2" id="KW-0813">Transport</keyword>
<keyword evidence="8 10" id="KW-0472">Membrane</keyword>
<dbReference type="PANTHER" id="PTHR43298:SF2">
    <property type="entry name" value="FMN_FAD EXPORTER YEEO-RELATED"/>
    <property type="match status" value="1"/>
</dbReference>
<evidence type="ECO:0000256" key="6">
    <source>
        <dbReference type="ARBA" id="ARBA00022989"/>
    </source>
</evidence>
<evidence type="ECO:0000256" key="10">
    <source>
        <dbReference type="SAM" id="Phobius"/>
    </source>
</evidence>
<evidence type="ECO:0000256" key="9">
    <source>
        <dbReference type="ARBA" id="ARBA00031636"/>
    </source>
</evidence>
<feature type="transmembrane region" description="Helical" evidence="10">
    <location>
        <begin position="351"/>
        <end position="369"/>
    </location>
</feature>
<evidence type="ECO:0000256" key="4">
    <source>
        <dbReference type="ARBA" id="ARBA00022475"/>
    </source>
</evidence>
<evidence type="ECO:0000256" key="7">
    <source>
        <dbReference type="ARBA" id="ARBA00023065"/>
    </source>
</evidence>
<dbReference type="PIRSF" id="PIRSF006603">
    <property type="entry name" value="DinF"/>
    <property type="match status" value="1"/>
</dbReference>
<evidence type="ECO:0000313" key="12">
    <source>
        <dbReference type="Proteomes" id="UP000585050"/>
    </source>
</evidence>
<dbReference type="InterPro" id="IPR050222">
    <property type="entry name" value="MATE_MdtK"/>
</dbReference>
<keyword evidence="7" id="KW-0406">Ion transport</keyword>
<evidence type="ECO:0000256" key="1">
    <source>
        <dbReference type="ARBA" id="ARBA00004651"/>
    </source>
</evidence>
<keyword evidence="4" id="KW-1003">Cell membrane</keyword>
<name>A0A7X8XZ31_9BACT</name>
<organism evidence="11 12">
    <name type="scientific">Flammeovirga agarivorans</name>
    <dbReference type="NCBI Taxonomy" id="2726742"/>
    <lineage>
        <taxon>Bacteria</taxon>
        <taxon>Pseudomonadati</taxon>
        <taxon>Bacteroidota</taxon>
        <taxon>Cytophagia</taxon>
        <taxon>Cytophagales</taxon>
        <taxon>Flammeovirgaceae</taxon>
        <taxon>Flammeovirga</taxon>
    </lineage>
</organism>
<feature type="transmembrane region" description="Helical" evidence="10">
    <location>
        <begin position="132"/>
        <end position="152"/>
    </location>
</feature>
<feature type="transmembrane region" description="Helical" evidence="10">
    <location>
        <begin position="412"/>
        <end position="432"/>
    </location>
</feature>
<keyword evidence="5 10" id="KW-0812">Transmembrane</keyword>
<feature type="transmembrane region" description="Helical" evidence="10">
    <location>
        <begin position="381"/>
        <end position="400"/>
    </location>
</feature>
<dbReference type="GO" id="GO:0005886">
    <property type="term" value="C:plasma membrane"/>
    <property type="evidence" value="ECO:0007669"/>
    <property type="project" value="UniProtKB-SubCell"/>
</dbReference>
<protein>
    <recommendedName>
        <fullName evidence="9">Multidrug-efflux transporter</fullName>
    </recommendedName>
</protein>
<evidence type="ECO:0000256" key="2">
    <source>
        <dbReference type="ARBA" id="ARBA00022448"/>
    </source>
</evidence>
<feature type="transmembrane region" description="Helical" evidence="10">
    <location>
        <begin position="190"/>
        <end position="209"/>
    </location>
</feature>
<dbReference type="Proteomes" id="UP000585050">
    <property type="component" value="Unassembled WGS sequence"/>
</dbReference>
<dbReference type="GO" id="GO:0042910">
    <property type="term" value="F:xenobiotic transmembrane transporter activity"/>
    <property type="evidence" value="ECO:0007669"/>
    <property type="project" value="InterPro"/>
</dbReference>
<keyword evidence="3" id="KW-0050">Antiport</keyword>
<dbReference type="RefSeq" id="WP_168885305.1">
    <property type="nucleotide sequence ID" value="NZ_JABAIL010000013.1"/>
</dbReference>
<dbReference type="Pfam" id="PF01554">
    <property type="entry name" value="MatE"/>
    <property type="match status" value="2"/>
</dbReference>
<evidence type="ECO:0000256" key="5">
    <source>
        <dbReference type="ARBA" id="ARBA00022692"/>
    </source>
</evidence>
<dbReference type="CDD" id="cd13140">
    <property type="entry name" value="MATE_like_1"/>
    <property type="match status" value="1"/>
</dbReference>
<reference evidence="11 12" key="1">
    <citation type="submission" date="2020-04" db="EMBL/GenBank/DDBJ databases">
        <title>Flammeovirga sp. SR4, a novel species isolated from seawater.</title>
        <authorList>
            <person name="Wang X."/>
        </authorList>
    </citation>
    <scope>NUCLEOTIDE SEQUENCE [LARGE SCALE GENOMIC DNA]</scope>
    <source>
        <strain evidence="11 12">SR4</strain>
    </source>
</reference>
<accession>A0A7X8XZ31</accession>
<dbReference type="EMBL" id="JABAIL010000013">
    <property type="protein sequence ID" value="NLR94595.1"/>
    <property type="molecule type" value="Genomic_DNA"/>
</dbReference>
<sequence length="446" mass="49295">MKKDLTKGSVLKGILTLALPIIGAMFMQTANNVIDIAWIGKISSDAVAGVGTSSFFIQLVWSICSIFLIGSGILVSQSIGKNNEQQAREYSRESLIALFGIILLMGVLMQIFFQPIISFFNFEKPIVEDYAYTYLTWMSGFLFFSLTVLLMTQISNARGDSKTSLKYSTIGVFINLVLDPLFIFTFDLGVMGAALATGVAQFITLFLFLKRYAKAFFGDREEWIFRFEKVGEIFKVGFPASLQRILFTLVGIAIAKIVSEWGSDAIAAQKIGNQVEGITYMCIGGLSSAMMSFTGQNFGAKQYKRIEEGYKNAMAFTILIGLINGAFFYIFSESLIQLFVSEKDTIAMGASYLEILGIAQVFMCVEMVTSGIINGLGKTKYPAYINISMTVIRIPMALYFAKNLGLGIDGVWLSIGVSMFLRAVCLTIAYNYTRNKVILKLKNEVS</sequence>
<dbReference type="GO" id="GO:0015297">
    <property type="term" value="F:antiporter activity"/>
    <property type="evidence" value="ECO:0007669"/>
    <property type="project" value="UniProtKB-KW"/>
</dbReference>
<dbReference type="NCBIfam" id="TIGR00797">
    <property type="entry name" value="matE"/>
    <property type="match status" value="1"/>
</dbReference>
<feature type="transmembrane region" description="Helical" evidence="10">
    <location>
        <begin position="95"/>
        <end position="120"/>
    </location>
</feature>
<feature type="transmembrane region" description="Helical" evidence="10">
    <location>
        <begin position="278"/>
        <end position="300"/>
    </location>
</feature>
<evidence type="ECO:0000256" key="3">
    <source>
        <dbReference type="ARBA" id="ARBA00022449"/>
    </source>
</evidence>
<dbReference type="InterPro" id="IPR002528">
    <property type="entry name" value="MATE_fam"/>
</dbReference>
<evidence type="ECO:0000256" key="8">
    <source>
        <dbReference type="ARBA" id="ARBA00023136"/>
    </source>
</evidence>
<comment type="subcellular location">
    <subcellularLocation>
        <location evidence="1">Cell membrane</location>
        <topology evidence="1">Multi-pass membrane protein</topology>
    </subcellularLocation>
</comment>
<comment type="caution">
    <text evidence="11">The sequence shown here is derived from an EMBL/GenBank/DDBJ whole genome shotgun (WGS) entry which is preliminary data.</text>
</comment>
<keyword evidence="12" id="KW-1185">Reference proteome</keyword>
<proteinExistence type="predicted"/>
<dbReference type="PANTHER" id="PTHR43298">
    <property type="entry name" value="MULTIDRUG RESISTANCE PROTEIN NORM-RELATED"/>
    <property type="match status" value="1"/>
</dbReference>
<dbReference type="GO" id="GO:0006811">
    <property type="term" value="P:monoatomic ion transport"/>
    <property type="evidence" value="ECO:0007669"/>
    <property type="project" value="UniProtKB-KW"/>
</dbReference>
<gene>
    <name evidence="11" type="ORF">HGP29_25550</name>
</gene>
<evidence type="ECO:0000313" key="11">
    <source>
        <dbReference type="EMBL" id="NLR94595.1"/>
    </source>
</evidence>